<keyword evidence="15" id="KW-0325">Glycoprotein</keyword>
<keyword evidence="7" id="KW-0547">Nucleotide-binding</keyword>
<protein>
    <recommendedName>
        <fullName evidence="2">receptor protein-tyrosine kinase</fullName>
        <ecNumber evidence="2">2.7.10.1</ecNumber>
    </recommendedName>
</protein>
<evidence type="ECO:0000256" key="1">
    <source>
        <dbReference type="ARBA" id="ARBA00004251"/>
    </source>
</evidence>
<dbReference type="GO" id="GO:0004714">
    <property type="term" value="F:transmembrane receptor protein tyrosine kinase activity"/>
    <property type="evidence" value="ECO:0007669"/>
    <property type="project" value="UniProtKB-EC"/>
</dbReference>
<keyword evidence="6" id="KW-0732">Signal</keyword>
<reference evidence="18" key="1">
    <citation type="submission" date="2018-05" db="EMBL/GenBank/DDBJ databases">
        <authorList>
            <person name="Lanie J.A."/>
            <person name="Ng W.-L."/>
            <person name="Kazmierczak K.M."/>
            <person name="Andrzejewski T.M."/>
            <person name="Davidsen T.M."/>
            <person name="Wayne K.J."/>
            <person name="Tettelin H."/>
            <person name="Glass J.I."/>
            <person name="Rusch D."/>
            <person name="Podicherti R."/>
            <person name="Tsui H.-C.T."/>
            <person name="Winkler M.E."/>
        </authorList>
    </citation>
    <scope>NUCLEOTIDE SEQUENCE</scope>
</reference>
<evidence type="ECO:0000256" key="2">
    <source>
        <dbReference type="ARBA" id="ARBA00011902"/>
    </source>
</evidence>
<organism evidence="18">
    <name type="scientific">marine metagenome</name>
    <dbReference type="NCBI Taxonomy" id="408172"/>
    <lineage>
        <taxon>unclassified sequences</taxon>
        <taxon>metagenomes</taxon>
        <taxon>ecological metagenomes</taxon>
    </lineage>
</organism>
<keyword evidence="3" id="KW-1003">Cell membrane</keyword>
<keyword evidence="8" id="KW-0418">Kinase</keyword>
<keyword evidence="14" id="KW-0675">Receptor</keyword>
<keyword evidence="10" id="KW-1133">Transmembrane helix</keyword>
<evidence type="ECO:0000256" key="15">
    <source>
        <dbReference type="ARBA" id="ARBA00023180"/>
    </source>
</evidence>
<proteinExistence type="predicted"/>
<evidence type="ECO:0000256" key="3">
    <source>
        <dbReference type="ARBA" id="ARBA00022475"/>
    </source>
</evidence>
<dbReference type="PANTHER" id="PTHR31535:SF3">
    <property type="entry name" value="REGULATORY PROTEIN ZESTE"/>
    <property type="match status" value="1"/>
</dbReference>
<dbReference type="EMBL" id="UINC01047477">
    <property type="protein sequence ID" value="SVB56796.1"/>
    <property type="molecule type" value="Genomic_DNA"/>
</dbReference>
<keyword evidence="9" id="KW-0067">ATP-binding</keyword>
<evidence type="ECO:0000313" key="18">
    <source>
        <dbReference type="EMBL" id="SVB56796.1"/>
    </source>
</evidence>
<keyword evidence="13" id="KW-1015">Disulfide bond</keyword>
<evidence type="ECO:0000256" key="10">
    <source>
        <dbReference type="ARBA" id="ARBA00022989"/>
    </source>
</evidence>
<keyword evidence="12" id="KW-0829">Tyrosine-protein kinase</keyword>
<evidence type="ECO:0000256" key="13">
    <source>
        <dbReference type="ARBA" id="ARBA00023157"/>
    </source>
</evidence>
<keyword evidence="11" id="KW-0472">Membrane</keyword>
<evidence type="ECO:0000256" key="12">
    <source>
        <dbReference type="ARBA" id="ARBA00023137"/>
    </source>
</evidence>
<evidence type="ECO:0000256" key="7">
    <source>
        <dbReference type="ARBA" id="ARBA00022741"/>
    </source>
</evidence>
<dbReference type="GO" id="GO:0005524">
    <property type="term" value="F:ATP binding"/>
    <property type="evidence" value="ECO:0007669"/>
    <property type="project" value="UniProtKB-KW"/>
</dbReference>
<evidence type="ECO:0000256" key="5">
    <source>
        <dbReference type="ARBA" id="ARBA00022692"/>
    </source>
</evidence>
<keyword evidence="4" id="KW-0808">Transferase</keyword>
<dbReference type="GO" id="GO:0005886">
    <property type="term" value="C:plasma membrane"/>
    <property type="evidence" value="ECO:0007669"/>
    <property type="project" value="UniProtKB-SubCell"/>
</dbReference>
<evidence type="ECO:0000256" key="6">
    <source>
        <dbReference type="ARBA" id="ARBA00022729"/>
    </source>
</evidence>
<dbReference type="InterPro" id="IPR055163">
    <property type="entry name" value="ALK/LTK-like_GRD"/>
</dbReference>
<evidence type="ECO:0000256" key="11">
    <source>
        <dbReference type="ARBA" id="ARBA00023136"/>
    </source>
</evidence>
<dbReference type="PANTHER" id="PTHR31535">
    <property type="match status" value="1"/>
</dbReference>
<comment type="subcellular location">
    <subcellularLocation>
        <location evidence="1">Cell membrane</location>
        <topology evidence="1">Single-pass type I membrane protein</topology>
    </subcellularLocation>
</comment>
<accession>A0A382F1A9</accession>
<feature type="compositionally biased region" description="Gly residues" evidence="16">
    <location>
        <begin position="304"/>
        <end position="330"/>
    </location>
</feature>
<evidence type="ECO:0000256" key="14">
    <source>
        <dbReference type="ARBA" id="ARBA00023170"/>
    </source>
</evidence>
<evidence type="ECO:0000256" key="16">
    <source>
        <dbReference type="SAM" id="MobiDB-lite"/>
    </source>
</evidence>
<evidence type="ECO:0000256" key="8">
    <source>
        <dbReference type="ARBA" id="ARBA00022777"/>
    </source>
</evidence>
<name>A0A382F1A9_9ZZZZ</name>
<gene>
    <name evidence="18" type="ORF">METZ01_LOCUS209650</name>
</gene>
<evidence type="ECO:0000259" key="17">
    <source>
        <dbReference type="Pfam" id="PF12810"/>
    </source>
</evidence>
<keyword evidence="5" id="KW-0812">Transmembrane</keyword>
<evidence type="ECO:0000256" key="4">
    <source>
        <dbReference type="ARBA" id="ARBA00022679"/>
    </source>
</evidence>
<evidence type="ECO:0000256" key="9">
    <source>
        <dbReference type="ARBA" id="ARBA00022840"/>
    </source>
</evidence>
<feature type="domain" description="ALK/LTK-like glycine-rich" evidence="17">
    <location>
        <begin position="192"/>
        <end position="349"/>
    </location>
</feature>
<feature type="non-terminal residue" evidence="18">
    <location>
        <position position="1"/>
    </location>
</feature>
<dbReference type="AlphaFoldDB" id="A0A382F1A9"/>
<feature type="region of interest" description="Disordered" evidence="16">
    <location>
        <begin position="290"/>
        <end position="335"/>
    </location>
</feature>
<dbReference type="EC" id="2.7.10.1" evidence="2"/>
<feature type="non-terminal residue" evidence="18">
    <location>
        <position position="540"/>
    </location>
</feature>
<dbReference type="Pfam" id="PF12810">
    <property type="entry name" value="ALK_LTK_GRD"/>
    <property type="match status" value="1"/>
</dbReference>
<sequence>DSDSDGVLDFKDGYPDNAGKVKDLPTAFSGLSGNLKLWLDSREWSAIETDGTNASNWIDFSGKANHIDQSTTSETLNAATMIVVTKAGALTPTDSSAGGIQLSDSSVYDEVLVFDRVLTGTEKTQINDYLTNKWGLNTGSGSVILTFTNAGATGRYGPTQADVDTAYSGTSLDSQVTVSNGIQEWTVPVSETYTIEAWGASSGYDLTGSSYQGKGARIKGVFSLSAGENIKIIVGQQGANNSRPSSGGGGGSYVVQTPYNSNDSILLIAGGGGAPENGNNGVVPTGQHGQIGTNGAPGQYGSTQGSGGTNGSGGGVNPGNSGGGGGGFFGDGTDANPGGSGGKSFINGGAGGTAYYYGVYGGFGGGAAAYGNGGGAGGGGGYSGGGGGDNYGNARSGGGGSYNAGTNQDNSSGVNAGHGLVKISYDATSPGTYSNTVDTIPNKVLSNFTVSSNRTLSLTDADGNSQRKDYVSSNQETLGFSDFGIQVDLASDYDPSNSLDGTGVEIAANRDLQVGADNDINHQLQLGISSVTANGLRISG</sequence>